<dbReference type="Pfam" id="PF07938">
    <property type="entry name" value="Fungal_lectin"/>
    <property type="match status" value="1"/>
</dbReference>
<evidence type="ECO:0000313" key="3">
    <source>
        <dbReference type="Proteomes" id="UP000736335"/>
    </source>
</evidence>
<evidence type="ECO:0008006" key="4">
    <source>
        <dbReference type="Google" id="ProtNLM"/>
    </source>
</evidence>
<organism evidence="2 3">
    <name type="scientific">Thelephora terrestris</name>
    <dbReference type="NCBI Taxonomy" id="56493"/>
    <lineage>
        <taxon>Eukaryota</taxon>
        <taxon>Fungi</taxon>
        <taxon>Dikarya</taxon>
        <taxon>Basidiomycota</taxon>
        <taxon>Agaricomycotina</taxon>
        <taxon>Agaricomycetes</taxon>
        <taxon>Thelephorales</taxon>
        <taxon>Thelephoraceae</taxon>
        <taxon>Thelephora</taxon>
    </lineage>
</organism>
<proteinExistence type="inferred from homology"/>
<dbReference type="SUPFAM" id="SSF89372">
    <property type="entry name" value="Fucose-specific lectin"/>
    <property type="match status" value="1"/>
</dbReference>
<comment type="caution">
    <text evidence="2">The sequence shown here is derived from an EMBL/GenBank/DDBJ whole genome shotgun (WGS) entry which is preliminary data.</text>
</comment>
<dbReference type="Proteomes" id="UP000736335">
    <property type="component" value="Unassembled WGS sequence"/>
</dbReference>
<dbReference type="InterPro" id="IPR012475">
    <property type="entry name" value="Fungal_lectin"/>
</dbReference>
<dbReference type="OrthoDB" id="407298at2759"/>
<dbReference type="AlphaFoldDB" id="A0A9P6H2V1"/>
<evidence type="ECO:0000313" key="2">
    <source>
        <dbReference type="EMBL" id="KAF9778040.1"/>
    </source>
</evidence>
<protein>
    <recommendedName>
        <fullName evidence="4">Fucose-specific lectin</fullName>
    </recommendedName>
</protein>
<accession>A0A9P6H2V1</accession>
<dbReference type="EMBL" id="WIUZ02000025">
    <property type="protein sequence ID" value="KAF9778040.1"/>
    <property type="molecule type" value="Genomic_DNA"/>
</dbReference>
<comment type="similarity">
    <text evidence="1">Belongs to the fungal fucose-specific lectin family.</text>
</comment>
<keyword evidence="3" id="KW-1185">Reference proteome</keyword>
<name>A0A9P6H2V1_9AGAM</name>
<sequence length="313" mass="34574">MSSPVADTGIAVFTDRKWSLGVVYQSENRHLALSTHFAGVWKAAEQLQDRPDERSSVASITYLDGKEIRIYYLDRDYIVQELCWSDGKGWYQGAIGQMEAKATPGSGLAAVVFGAEEPAGGAAGEHIRVYYQESGSNAVKELGNDGGWYNGALNVSGAVGSTSLAAVAYYFQEQTQLRVYYQAADLTLREYGYNGGSEWFQGEFNPGKGATETPLAAIVFGDVQIQVYWRDWEADDIEGPITFARNTGSWGDATYVPFGRPIGPGYRFAVLQWDNGQYLRFYFQLLNTHLTEWCSDDGGETWFVGNFKPQGPA</sequence>
<reference evidence="2" key="2">
    <citation type="submission" date="2020-11" db="EMBL/GenBank/DDBJ databases">
        <authorList>
            <consortium name="DOE Joint Genome Institute"/>
            <person name="Kuo A."/>
            <person name="Miyauchi S."/>
            <person name="Kiss E."/>
            <person name="Drula E."/>
            <person name="Kohler A."/>
            <person name="Sanchez-Garcia M."/>
            <person name="Andreopoulos B."/>
            <person name="Barry K.W."/>
            <person name="Bonito G."/>
            <person name="Buee M."/>
            <person name="Carver A."/>
            <person name="Chen C."/>
            <person name="Cichocki N."/>
            <person name="Clum A."/>
            <person name="Culley D."/>
            <person name="Crous P.W."/>
            <person name="Fauchery L."/>
            <person name="Girlanda M."/>
            <person name="Hayes R."/>
            <person name="Keri Z."/>
            <person name="Labutti K."/>
            <person name="Lipzen A."/>
            <person name="Lombard V."/>
            <person name="Magnuson J."/>
            <person name="Maillard F."/>
            <person name="Morin E."/>
            <person name="Murat C."/>
            <person name="Nolan M."/>
            <person name="Ohm R."/>
            <person name="Pangilinan J."/>
            <person name="Pereira M."/>
            <person name="Perotto S."/>
            <person name="Peter M."/>
            <person name="Riley R."/>
            <person name="Sitrit Y."/>
            <person name="Stielow B."/>
            <person name="Szollosi G."/>
            <person name="Zifcakova L."/>
            <person name="Stursova M."/>
            <person name="Spatafora J.W."/>
            <person name="Tedersoo L."/>
            <person name="Vaario L.-M."/>
            <person name="Yamada A."/>
            <person name="Yan M."/>
            <person name="Wang P."/>
            <person name="Xu J."/>
            <person name="Bruns T."/>
            <person name="Baldrian P."/>
            <person name="Vilgalys R."/>
            <person name="Henrissat B."/>
            <person name="Grigoriev I.V."/>
            <person name="Hibbett D."/>
            <person name="Nagy L.G."/>
            <person name="Martin F.M."/>
        </authorList>
    </citation>
    <scope>NUCLEOTIDE SEQUENCE</scope>
    <source>
        <strain evidence="2">UH-Tt-Lm1</strain>
    </source>
</reference>
<reference evidence="2" key="1">
    <citation type="journal article" date="2020" name="Nat. Commun.">
        <title>Large-scale genome sequencing of mycorrhizal fungi provides insights into the early evolution of symbiotic traits.</title>
        <authorList>
            <person name="Miyauchi S."/>
            <person name="Kiss E."/>
            <person name="Kuo A."/>
            <person name="Drula E."/>
            <person name="Kohler A."/>
            <person name="Sanchez-Garcia M."/>
            <person name="Morin E."/>
            <person name="Andreopoulos B."/>
            <person name="Barry K.W."/>
            <person name="Bonito G."/>
            <person name="Buee M."/>
            <person name="Carver A."/>
            <person name="Chen C."/>
            <person name="Cichocki N."/>
            <person name="Clum A."/>
            <person name="Culley D."/>
            <person name="Crous P.W."/>
            <person name="Fauchery L."/>
            <person name="Girlanda M."/>
            <person name="Hayes R.D."/>
            <person name="Keri Z."/>
            <person name="LaButti K."/>
            <person name="Lipzen A."/>
            <person name="Lombard V."/>
            <person name="Magnuson J."/>
            <person name="Maillard F."/>
            <person name="Murat C."/>
            <person name="Nolan M."/>
            <person name="Ohm R.A."/>
            <person name="Pangilinan J."/>
            <person name="Pereira M.F."/>
            <person name="Perotto S."/>
            <person name="Peter M."/>
            <person name="Pfister S."/>
            <person name="Riley R."/>
            <person name="Sitrit Y."/>
            <person name="Stielow J.B."/>
            <person name="Szollosi G."/>
            <person name="Zifcakova L."/>
            <person name="Stursova M."/>
            <person name="Spatafora J.W."/>
            <person name="Tedersoo L."/>
            <person name="Vaario L.M."/>
            <person name="Yamada A."/>
            <person name="Yan M."/>
            <person name="Wang P."/>
            <person name="Xu J."/>
            <person name="Bruns T."/>
            <person name="Baldrian P."/>
            <person name="Vilgalys R."/>
            <person name="Dunand C."/>
            <person name="Henrissat B."/>
            <person name="Grigoriev I.V."/>
            <person name="Hibbett D."/>
            <person name="Nagy L.G."/>
            <person name="Martin F.M."/>
        </authorList>
    </citation>
    <scope>NUCLEOTIDE SEQUENCE</scope>
    <source>
        <strain evidence="2">UH-Tt-Lm1</strain>
    </source>
</reference>
<evidence type="ECO:0000256" key="1">
    <source>
        <dbReference type="ARBA" id="ARBA00009042"/>
    </source>
</evidence>
<gene>
    <name evidence="2" type="ORF">BJ322DRAFT_1094505</name>
</gene>
<dbReference type="Gene3D" id="2.120.10.70">
    <property type="entry name" value="Fucose-specific lectin"/>
    <property type="match status" value="2"/>
</dbReference>